<evidence type="ECO:0000313" key="2">
    <source>
        <dbReference type="EMBL" id="SHI05264.1"/>
    </source>
</evidence>
<dbReference type="EMBL" id="FQXS01000025">
    <property type="protein sequence ID" value="SHI05264.1"/>
    <property type="molecule type" value="Genomic_DNA"/>
</dbReference>
<sequence length="259" mass="28500">MNRIVTIFGCLTLFLTAGAGEAPAHFGMLIPSSPIADQQNKTIDLTLSFSHPFEMVGMELEKPARFFVATDGSQTDLLNGLEQTEVMGHTGWQTSYTCKRPGVYQFAMEPQPYWEPAEDLFIIHYTKTIVAAFGADTGWDEPLGLPTEIVPLLRPFGNFAGNSFVGQVLMDGAPVAHAEVEVEFFNSEQAVTAPSDYHVTQVVKADANGIFSFTCPRAGWWGFAALNEGDYRLKTEDGAEKGVELGAVLWIHLDEYRQP</sequence>
<protein>
    <submittedName>
        <fullName evidence="2">Cobalt/nickel transport protein</fullName>
    </submittedName>
</protein>
<organism evidence="2 3">
    <name type="scientific">Desulfofustis glycolicus DSM 9705</name>
    <dbReference type="NCBI Taxonomy" id="1121409"/>
    <lineage>
        <taxon>Bacteria</taxon>
        <taxon>Pseudomonadati</taxon>
        <taxon>Thermodesulfobacteriota</taxon>
        <taxon>Desulfobulbia</taxon>
        <taxon>Desulfobulbales</taxon>
        <taxon>Desulfocapsaceae</taxon>
        <taxon>Desulfofustis</taxon>
    </lineage>
</organism>
<dbReference type="OrthoDB" id="9780723at2"/>
<gene>
    <name evidence="2" type="ORF">SAMN02745124_03499</name>
</gene>
<dbReference type="STRING" id="1121409.SAMN02745124_03499"/>
<dbReference type="InterPro" id="IPR019613">
    <property type="entry name" value="DUF4198"/>
</dbReference>
<name>A0A1M5Y0A9_9BACT</name>
<feature type="signal peptide" evidence="1">
    <location>
        <begin position="1"/>
        <end position="19"/>
    </location>
</feature>
<feature type="chain" id="PRO_5012047932" evidence="1">
    <location>
        <begin position="20"/>
        <end position="259"/>
    </location>
</feature>
<evidence type="ECO:0000313" key="3">
    <source>
        <dbReference type="Proteomes" id="UP000184139"/>
    </source>
</evidence>
<dbReference type="Proteomes" id="UP000184139">
    <property type="component" value="Unassembled WGS sequence"/>
</dbReference>
<evidence type="ECO:0000256" key="1">
    <source>
        <dbReference type="SAM" id="SignalP"/>
    </source>
</evidence>
<keyword evidence="3" id="KW-1185">Reference proteome</keyword>
<dbReference type="Pfam" id="PF10670">
    <property type="entry name" value="DUF4198"/>
    <property type="match status" value="1"/>
</dbReference>
<proteinExistence type="predicted"/>
<accession>A0A1M5Y0A9</accession>
<keyword evidence="1" id="KW-0732">Signal</keyword>
<reference evidence="2 3" key="1">
    <citation type="submission" date="2016-11" db="EMBL/GenBank/DDBJ databases">
        <authorList>
            <person name="Jaros S."/>
            <person name="Januszkiewicz K."/>
            <person name="Wedrychowicz H."/>
        </authorList>
    </citation>
    <scope>NUCLEOTIDE SEQUENCE [LARGE SCALE GENOMIC DNA]</scope>
    <source>
        <strain evidence="2 3">DSM 9705</strain>
    </source>
</reference>
<dbReference type="RefSeq" id="WP_073378061.1">
    <property type="nucleotide sequence ID" value="NZ_FQXS01000025.1"/>
</dbReference>
<dbReference type="AlphaFoldDB" id="A0A1M5Y0A9"/>